<protein>
    <recommendedName>
        <fullName evidence="1">DUF5683 domain-containing protein</fullName>
    </recommendedName>
</protein>
<evidence type="ECO:0000313" key="2">
    <source>
        <dbReference type="EMBL" id="KEO72620.1"/>
    </source>
</evidence>
<name>A0A074KWQ7_9BACT</name>
<evidence type="ECO:0000313" key="3">
    <source>
        <dbReference type="Proteomes" id="UP000027821"/>
    </source>
</evidence>
<dbReference type="STRING" id="1048983.EL17_17940"/>
<dbReference type="InterPro" id="IPR043738">
    <property type="entry name" value="DUF5683"/>
</dbReference>
<proteinExistence type="predicted"/>
<dbReference type="Proteomes" id="UP000027821">
    <property type="component" value="Unassembled WGS sequence"/>
</dbReference>
<comment type="caution">
    <text evidence="2">The sequence shown here is derived from an EMBL/GenBank/DDBJ whole genome shotgun (WGS) entry which is preliminary data.</text>
</comment>
<accession>A0A074KWQ7</accession>
<dbReference type="EMBL" id="JMIH01000024">
    <property type="protein sequence ID" value="KEO72620.1"/>
    <property type="molecule type" value="Genomic_DNA"/>
</dbReference>
<evidence type="ECO:0000259" key="1">
    <source>
        <dbReference type="Pfam" id="PF18935"/>
    </source>
</evidence>
<organism evidence="2 3">
    <name type="scientific">Anditalea andensis</name>
    <dbReference type="NCBI Taxonomy" id="1048983"/>
    <lineage>
        <taxon>Bacteria</taxon>
        <taxon>Pseudomonadati</taxon>
        <taxon>Bacteroidota</taxon>
        <taxon>Cytophagia</taxon>
        <taxon>Cytophagales</taxon>
        <taxon>Cytophagaceae</taxon>
        <taxon>Anditalea</taxon>
    </lineage>
</organism>
<gene>
    <name evidence="2" type="ORF">EL17_17940</name>
</gene>
<dbReference type="eggNOG" id="ENOG502ZCD0">
    <property type="taxonomic scope" value="Bacteria"/>
</dbReference>
<dbReference type="AlphaFoldDB" id="A0A074KWQ7"/>
<sequence>MVFSKAIAVFVLIFIISADGYGQVTTDTTARGVTLESPDANRIKLDPSAAKDPTRAALLSAILPGAGQVYNNKMWKVPIIYGGIITNVYFLDFNSRRYLLFRDALQIARNPDDPRQNPFPNLNEDGIIRNVNYWRRNRDLNYMVFGIIYAINIVDSLVDAHLSGFDISDDLSLDIRPSYENMYAGSSLIGLSVKLKF</sequence>
<reference evidence="2 3" key="1">
    <citation type="submission" date="2014-04" db="EMBL/GenBank/DDBJ databases">
        <title>Characterization and application of a salt tolerant electro-active bacterium.</title>
        <authorList>
            <person name="Yang L."/>
            <person name="Wei S."/>
            <person name="Tay Q.X.M."/>
        </authorList>
    </citation>
    <scope>NUCLEOTIDE SEQUENCE [LARGE SCALE GENOMIC DNA]</scope>
    <source>
        <strain evidence="2 3">LY1</strain>
    </source>
</reference>
<dbReference type="Pfam" id="PF18935">
    <property type="entry name" value="DUF5683"/>
    <property type="match status" value="1"/>
</dbReference>
<feature type="domain" description="DUF5683" evidence="1">
    <location>
        <begin position="51"/>
        <end position="197"/>
    </location>
</feature>
<keyword evidence="3" id="KW-1185">Reference proteome</keyword>